<evidence type="ECO:0000256" key="6">
    <source>
        <dbReference type="ARBA" id="ARBA00023128"/>
    </source>
</evidence>
<dbReference type="EMBL" id="LVVM01005551">
    <property type="protein sequence ID" value="OJA10245.1"/>
    <property type="molecule type" value="Genomic_DNA"/>
</dbReference>
<keyword evidence="4" id="KW-0999">Mitochondrion inner membrane</keyword>
<proteinExistence type="predicted"/>
<dbReference type="InterPro" id="IPR039993">
    <property type="entry name" value="NDUFB10"/>
</dbReference>
<dbReference type="Proteomes" id="UP000183567">
    <property type="component" value="Unassembled WGS sequence"/>
</dbReference>
<evidence type="ECO:0000256" key="3">
    <source>
        <dbReference type="ARBA" id="ARBA00022660"/>
    </source>
</evidence>
<keyword evidence="5" id="KW-0249">Electron transport</keyword>
<keyword evidence="6" id="KW-0496">Mitochondrion</keyword>
<gene>
    <name evidence="8" type="ORF">AZE42_07833</name>
</gene>
<evidence type="ECO:0008006" key="10">
    <source>
        <dbReference type="Google" id="ProtNLM"/>
    </source>
</evidence>
<keyword evidence="7" id="KW-0472">Membrane</keyword>
<accession>A0A1J8PMV9</accession>
<evidence type="ECO:0000256" key="1">
    <source>
        <dbReference type="ARBA" id="ARBA00004443"/>
    </source>
</evidence>
<name>A0A1J8PMV9_9AGAM</name>
<organism evidence="8 9">
    <name type="scientific">Rhizopogon vesiculosus</name>
    <dbReference type="NCBI Taxonomy" id="180088"/>
    <lineage>
        <taxon>Eukaryota</taxon>
        <taxon>Fungi</taxon>
        <taxon>Dikarya</taxon>
        <taxon>Basidiomycota</taxon>
        <taxon>Agaricomycotina</taxon>
        <taxon>Agaricomycetes</taxon>
        <taxon>Agaricomycetidae</taxon>
        <taxon>Boletales</taxon>
        <taxon>Suillineae</taxon>
        <taxon>Rhizopogonaceae</taxon>
        <taxon>Rhizopogon</taxon>
    </lineage>
</organism>
<evidence type="ECO:0000256" key="7">
    <source>
        <dbReference type="ARBA" id="ARBA00023136"/>
    </source>
</evidence>
<reference evidence="8 9" key="1">
    <citation type="submission" date="2016-03" db="EMBL/GenBank/DDBJ databases">
        <title>Comparative genomics of the ectomycorrhizal sister species Rhizopogon vinicolor and Rhizopogon vesiculosus (Basidiomycota: Boletales) reveals a divergence of the mating type B locus.</title>
        <authorList>
            <person name="Mujic A.B."/>
            <person name="Kuo A."/>
            <person name="Tritt A."/>
            <person name="Lipzen A."/>
            <person name="Chen C."/>
            <person name="Johnson J."/>
            <person name="Sharma A."/>
            <person name="Barry K."/>
            <person name="Grigoriev I.V."/>
            <person name="Spatafora J.W."/>
        </authorList>
    </citation>
    <scope>NUCLEOTIDE SEQUENCE [LARGE SCALE GENOMIC DNA]</scope>
    <source>
        <strain evidence="8 9">AM-OR11-056</strain>
    </source>
</reference>
<dbReference type="STRING" id="180088.A0A1J8PMV9"/>
<keyword evidence="2" id="KW-0813">Transport</keyword>
<evidence type="ECO:0000313" key="9">
    <source>
        <dbReference type="Proteomes" id="UP000183567"/>
    </source>
</evidence>
<comment type="caution">
    <text evidence="8">The sequence shown here is derived from an EMBL/GenBank/DDBJ whole genome shotgun (WGS) entry which is preliminary data.</text>
</comment>
<dbReference type="PANTHER" id="PTHR13094">
    <property type="entry name" value="NADH-UBIQUINONE OXIDOREDUCTASE PDSW SUBUNIT"/>
    <property type="match status" value="1"/>
</dbReference>
<evidence type="ECO:0000256" key="2">
    <source>
        <dbReference type="ARBA" id="ARBA00022448"/>
    </source>
</evidence>
<keyword evidence="3" id="KW-0679">Respiratory chain</keyword>
<comment type="subcellular location">
    <subcellularLocation>
        <location evidence="1">Mitochondrion inner membrane</location>
        <topology evidence="1">Peripheral membrane protein</topology>
        <orientation evidence="1">Matrix side</orientation>
    </subcellularLocation>
</comment>
<sequence>MSEYGDKAELIRSKIQEREEFVRESWVKAMEARLVRDELVKCQRHESVNHLENCKWLSEKYLLMLKENKVKGYKKIDF</sequence>
<protein>
    <recommendedName>
        <fullName evidence="10">NADH-ubiquinone oxidoreductase 12 kDa subunit</fullName>
    </recommendedName>
</protein>
<dbReference type="OrthoDB" id="1926781at2759"/>
<evidence type="ECO:0000256" key="4">
    <source>
        <dbReference type="ARBA" id="ARBA00022792"/>
    </source>
</evidence>
<dbReference type="GO" id="GO:0005743">
    <property type="term" value="C:mitochondrial inner membrane"/>
    <property type="evidence" value="ECO:0007669"/>
    <property type="project" value="UniProtKB-SubCell"/>
</dbReference>
<dbReference type="AlphaFoldDB" id="A0A1J8PMV9"/>
<evidence type="ECO:0000313" key="8">
    <source>
        <dbReference type="EMBL" id="OJA10245.1"/>
    </source>
</evidence>
<evidence type="ECO:0000256" key="5">
    <source>
        <dbReference type="ARBA" id="ARBA00022982"/>
    </source>
</evidence>
<dbReference type="PANTHER" id="PTHR13094:SF1">
    <property type="entry name" value="NADH DEHYDROGENASE [UBIQUINONE] 1 BETA SUBCOMPLEX SUBUNIT 10"/>
    <property type="match status" value="1"/>
</dbReference>
<keyword evidence="9" id="KW-1185">Reference proteome</keyword>